<evidence type="ECO:0000259" key="2">
    <source>
        <dbReference type="PROSITE" id="PS50853"/>
    </source>
</evidence>
<dbReference type="InterPro" id="IPR003961">
    <property type="entry name" value="FN3_dom"/>
</dbReference>
<dbReference type="PROSITE" id="PS50297">
    <property type="entry name" value="ANK_REP_REGION"/>
    <property type="match status" value="2"/>
</dbReference>
<dbReference type="CDD" id="cd00063">
    <property type="entry name" value="FN3"/>
    <property type="match status" value="1"/>
</dbReference>
<feature type="repeat" description="ANK" evidence="1">
    <location>
        <begin position="164"/>
        <end position="189"/>
    </location>
</feature>
<name>A0A1Y2C6U5_9FUNG</name>
<dbReference type="PANTHER" id="PTHR24183">
    <property type="entry name" value="FIBRONECTIN TYPE 3 AND ANKYRIN REPEAT DOMAINS PROTEIN 1"/>
    <property type="match status" value="1"/>
</dbReference>
<organism evidence="3 4">
    <name type="scientific">Rhizoclosmatium globosum</name>
    <dbReference type="NCBI Taxonomy" id="329046"/>
    <lineage>
        <taxon>Eukaryota</taxon>
        <taxon>Fungi</taxon>
        <taxon>Fungi incertae sedis</taxon>
        <taxon>Chytridiomycota</taxon>
        <taxon>Chytridiomycota incertae sedis</taxon>
        <taxon>Chytridiomycetes</taxon>
        <taxon>Chytridiales</taxon>
        <taxon>Chytriomycetaceae</taxon>
        <taxon>Rhizoclosmatium</taxon>
    </lineage>
</organism>
<dbReference type="GO" id="GO:0042981">
    <property type="term" value="P:regulation of apoptotic process"/>
    <property type="evidence" value="ECO:0007669"/>
    <property type="project" value="TreeGrafter"/>
</dbReference>
<proteinExistence type="predicted"/>
<dbReference type="Proteomes" id="UP000193642">
    <property type="component" value="Unassembled WGS sequence"/>
</dbReference>
<dbReference type="PROSITE" id="PS50088">
    <property type="entry name" value="ANK_REPEAT"/>
    <property type="match status" value="2"/>
</dbReference>
<keyword evidence="4" id="KW-1185">Reference proteome</keyword>
<evidence type="ECO:0000256" key="1">
    <source>
        <dbReference type="PROSITE-ProRule" id="PRU00023"/>
    </source>
</evidence>
<dbReference type="PRINTS" id="PR01415">
    <property type="entry name" value="ANKYRIN"/>
</dbReference>
<protein>
    <submittedName>
        <fullName evidence="3">Ankyrin</fullName>
    </submittedName>
</protein>
<reference evidence="3 4" key="1">
    <citation type="submission" date="2016-07" db="EMBL/GenBank/DDBJ databases">
        <title>Pervasive Adenine N6-methylation of Active Genes in Fungi.</title>
        <authorList>
            <consortium name="DOE Joint Genome Institute"/>
            <person name="Mondo S.J."/>
            <person name="Dannebaum R.O."/>
            <person name="Kuo R.C."/>
            <person name="Labutti K."/>
            <person name="Haridas S."/>
            <person name="Kuo A."/>
            <person name="Salamov A."/>
            <person name="Ahrendt S.R."/>
            <person name="Lipzen A."/>
            <person name="Sullivan W."/>
            <person name="Andreopoulos W.B."/>
            <person name="Clum A."/>
            <person name="Lindquist E."/>
            <person name="Daum C."/>
            <person name="Ramamoorthy G.K."/>
            <person name="Gryganskyi A."/>
            <person name="Culley D."/>
            <person name="Magnuson J.K."/>
            <person name="James T.Y."/>
            <person name="O'Malley M.A."/>
            <person name="Stajich J.E."/>
            <person name="Spatafora J.W."/>
            <person name="Visel A."/>
            <person name="Grigoriev I.V."/>
        </authorList>
    </citation>
    <scope>NUCLEOTIDE SEQUENCE [LARGE SCALE GENOMIC DNA]</scope>
    <source>
        <strain evidence="3 4">JEL800</strain>
    </source>
</reference>
<dbReference type="AlphaFoldDB" id="A0A1Y2C6U5"/>
<evidence type="ECO:0000313" key="3">
    <source>
        <dbReference type="EMBL" id="ORY42748.1"/>
    </source>
</evidence>
<comment type="caution">
    <text evidence="3">The sequence shown here is derived from an EMBL/GenBank/DDBJ whole genome shotgun (WGS) entry which is preliminary data.</text>
</comment>
<dbReference type="InterPro" id="IPR013783">
    <property type="entry name" value="Ig-like_fold"/>
</dbReference>
<dbReference type="InterPro" id="IPR036116">
    <property type="entry name" value="FN3_sf"/>
</dbReference>
<dbReference type="PANTHER" id="PTHR24183:SF1">
    <property type="entry name" value="FIBRONECTIN TYPE 3 AND ANKYRIN REPEAT DOMAINS PROTEIN 1"/>
    <property type="match status" value="1"/>
</dbReference>
<dbReference type="SUPFAM" id="SSF49265">
    <property type="entry name" value="Fibronectin type III"/>
    <property type="match status" value="1"/>
</dbReference>
<evidence type="ECO:0000313" key="4">
    <source>
        <dbReference type="Proteomes" id="UP000193642"/>
    </source>
</evidence>
<feature type="domain" description="Fibronectin type-III" evidence="2">
    <location>
        <begin position="28"/>
        <end position="124"/>
    </location>
</feature>
<keyword evidence="1" id="KW-0040">ANK repeat</keyword>
<dbReference type="GO" id="GO:0005634">
    <property type="term" value="C:nucleus"/>
    <property type="evidence" value="ECO:0007669"/>
    <property type="project" value="TreeGrafter"/>
</dbReference>
<dbReference type="InterPro" id="IPR002110">
    <property type="entry name" value="Ankyrin_rpt"/>
</dbReference>
<dbReference type="InterPro" id="IPR036770">
    <property type="entry name" value="Ankyrin_rpt-contain_sf"/>
</dbReference>
<dbReference type="SUPFAM" id="SSF48403">
    <property type="entry name" value="Ankyrin repeat"/>
    <property type="match status" value="1"/>
</dbReference>
<dbReference type="PROSITE" id="PS50853">
    <property type="entry name" value="FN3"/>
    <property type="match status" value="1"/>
</dbReference>
<dbReference type="Pfam" id="PF12796">
    <property type="entry name" value="Ank_2"/>
    <property type="match status" value="2"/>
</dbReference>
<dbReference type="Pfam" id="PF00023">
    <property type="entry name" value="Ank"/>
    <property type="match status" value="1"/>
</dbReference>
<feature type="repeat" description="ANK" evidence="1">
    <location>
        <begin position="230"/>
        <end position="266"/>
    </location>
</feature>
<dbReference type="Gene3D" id="2.60.40.10">
    <property type="entry name" value="Immunoglobulins"/>
    <property type="match status" value="1"/>
</dbReference>
<gene>
    <name evidence="3" type="ORF">BCR33DRAFT_717941</name>
</gene>
<dbReference type="OrthoDB" id="2155313at2759"/>
<dbReference type="SMART" id="SM00248">
    <property type="entry name" value="ANK"/>
    <property type="match status" value="6"/>
</dbReference>
<dbReference type="Gene3D" id="1.25.40.20">
    <property type="entry name" value="Ankyrin repeat-containing domain"/>
    <property type="match status" value="2"/>
</dbReference>
<accession>A0A1Y2C6U5</accession>
<dbReference type="STRING" id="329046.A0A1Y2C6U5"/>
<sequence>MSKKNSKRSSVATRHATVHGDAFAHSISKQPVLQILKTTARTVTLSWMFHPENCPPHGTPIQIVKAEGTDPQFSRAYEGTEDYFVVENLKPETLYRFKLRIWDRNIQDYGSEYVEVSTTTTDESKLIKIQLKLYRAVAENNVEAFKELMEENRSEINVEMRDKNGKTMLMQAALKGSAEMVAAILEYGALQTTTTQSKKTPLSLAVTYSNLPAVTALLKDPHAINIADQGGSTPLMWAVEHANFKNGLEIVRLLLDSGADISAEDVNGLSAMDRLCASCGNAKCARMLLEHGAKIVNRIDPPKKKVTTLMMAALNGHKELCYELIDNWSADVWAKTEFGQTAKMMAEGAGHVDLGLLLEKKMIKEDY</sequence>
<dbReference type="EMBL" id="MCGO01000027">
    <property type="protein sequence ID" value="ORY42748.1"/>
    <property type="molecule type" value="Genomic_DNA"/>
</dbReference>